<dbReference type="PRINTS" id="PR00156">
    <property type="entry name" value="COPPERBLUE"/>
</dbReference>
<dbReference type="PANTHER" id="PTHR36507:SF1">
    <property type="entry name" value="BLL1555 PROTEIN"/>
    <property type="match status" value="1"/>
</dbReference>
<dbReference type="PANTHER" id="PTHR36507">
    <property type="entry name" value="BLL1555 PROTEIN"/>
    <property type="match status" value="1"/>
</dbReference>
<reference evidence="11" key="2">
    <citation type="submission" date="2023-01" db="EMBL/GenBank/DDBJ databases">
        <authorList>
            <person name="Sun Q."/>
            <person name="Evtushenko L."/>
        </authorList>
    </citation>
    <scope>NUCLEOTIDE SEQUENCE</scope>
    <source>
        <strain evidence="11">VKM B-2222</strain>
    </source>
</reference>
<feature type="binding site" evidence="8">
    <location>
        <position position="124"/>
    </location>
    <ligand>
        <name>Cu cation</name>
        <dbReference type="ChEBI" id="CHEBI:23378"/>
    </ligand>
</feature>
<dbReference type="SUPFAM" id="SSF49503">
    <property type="entry name" value="Cupredoxins"/>
    <property type="match status" value="1"/>
</dbReference>
<feature type="binding site" evidence="8">
    <location>
        <position position="79"/>
    </location>
    <ligand>
        <name>Cu cation</name>
        <dbReference type="ChEBI" id="CHEBI:23378"/>
    </ligand>
</feature>
<keyword evidence="5" id="KW-0249">Electron transport</keyword>
<evidence type="ECO:0000256" key="9">
    <source>
        <dbReference type="SAM" id="SignalP"/>
    </source>
</evidence>
<evidence type="ECO:0000256" key="3">
    <source>
        <dbReference type="ARBA" id="ARBA00022723"/>
    </source>
</evidence>
<dbReference type="GO" id="GO:0009055">
    <property type="term" value="F:electron transfer activity"/>
    <property type="evidence" value="ECO:0007669"/>
    <property type="project" value="UniProtKB-UniRule"/>
</dbReference>
<keyword evidence="4" id="KW-0574">Periplasm</keyword>
<accession>A0AAD3NZ71</accession>
<dbReference type="InterPro" id="IPR052721">
    <property type="entry name" value="ET_Amicyanin"/>
</dbReference>
<dbReference type="InterPro" id="IPR002386">
    <property type="entry name" value="Amicyanin/Pseudoazurin"/>
</dbReference>
<evidence type="ECO:0000256" key="6">
    <source>
        <dbReference type="ARBA" id="ARBA00023008"/>
    </source>
</evidence>
<feature type="binding site" evidence="8">
    <location>
        <position position="121"/>
    </location>
    <ligand>
        <name>Cu cation</name>
        <dbReference type="ChEBI" id="CHEBI:23378"/>
    </ligand>
</feature>
<evidence type="ECO:0000313" key="11">
    <source>
        <dbReference type="EMBL" id="GLK64690.1"/>
    </source>
</evidence>
<keyword evidence="3 8" id="KW-0479">Metal-binding</keyword>
<keyword evidence="2" id="KW-0813">Transport</keyword>
<feature type="domain" description="Blue (type 1) copper" evidence="10">
    <location>
        <begin position="49"/>
        <end position="131"/>
    </location>
</feature>
<protein>
    <recommendedName>
        <fullName evidence="7">Amicyanin</fullName>
    </recommendedName>
</protein>
<evidence type="ECO:0000256" key="2">
    <source>
        <dbReference type="ARBA" id="ARBA00022448"/>
    </source>
</evidence>
<comment type="cofactor">
    <cofactor evidence="8">
        <name>Cu cation</name>
        <dbReference type="ChEBI" id="CHEBI:23378"/>
    </cofactor>
    <text evidence="8">Binds 1 copper ion per subunit.</text>
</comment>
<keyword evidence="6 8" id="KW-0186">Copper</keyword>
<sequence length="131" mass="14022">MNFAKTSRSVLAAVMLVATGALSALADGAIAPGGSVLTAADVPADAIIVNIDKMKYDQPELTVQAGDTVYWVNREVMPHNVAFKKGVVGDDAFKGEMLKKDQAYAITFNAVGSYEYHCTPHPFMRAKVTVE</sequence>
<dbReference type="InterPro" id="IPR000923">
    <property type="entry name" value="BlueCu_1"/>
</dbReference>
<keyword evidence="12" id="KW-1185">Reference proteome</keyword>
<dbReference type="NCBIfam" id="TIGR02657">
    <property type="entry name" value="amicyanin"/>
    <property type="match status" value="1"/>
</dbReference>
<evidence type="ECO:0000259" key="10">
    <source>
        <dbReference type="Pfam" id="PF00127"/>
    </source>
</evidence>
<comment type="caution">
    <text evidence="11">The sequence shown here is derived from an EMBL/GenBank/DDBJ whole genome shotgun (WGS) entry which is preliminary data.</text>
</comment>
<feature type="signal peptide" evidence="9">
    <location>
        <begin position="1"/>
        <end position="26"/>
    </location>
</feature>
<organism evidence="11 12">
    <name type="scientific">Paracoccus kondratievae</name>
    <dbReference type="NCBI Taxonomy" id="135740"/>
    <lineage>
        <taxon>Bacteria</taxon>
        <taxon>Pseudomonadati</taxon>
        <taxon>Pseudomonadota</taxon>
        <taxon>Alphaproteobacteria</taxon>
        <taxon>Rhodobacterales</taxon>
        <taxon>Paracoccaceae</taxon>
        <taxon>Paracoccus</taxon>
    </lineage>
</organism>
<evidence type="ECO:0000256" key="8">
    <source>
        <dbReference type="PIRSR" id="PIRSR602386-1"/>
    </source>
</evidence>
<evidence type="ECO:0000256" key="5">
    <source>
        <dbReference type="ARBA" id="ARBA00022982"/>
    </source>
</evidence>
<dbReference type="Gene3D" id="2.60.40.420">
    <property type="entry name" value="Cupredoxins - blue copper proteins"/>
    <property type="match status" value="1"/>
</dbReference>
<dbReference type="InterPro" id="IPR008972">
    <property type="entry name" value="Cupredoxin"/>
</dbReference>
<reference evidence="11" key="1">
    <citation type="journal article" date="2014" name="Int. J. Syst. Evol. Microbiol.">
        <title>Complete genome sequence of Corynebacterium casei LMG S-19264T (=DSM 44701T), isolated from a smear-ripened cheese.</title>
        <authorList>
            <consortium name="US DOE Joint Genome Institute (JGI-PGF)"/>
            <person name="Walter F."/>
            <person name="Albersmeier A."/>
            <person name="Kalinowski J."/>
            <person name="Ruckert C."/>
        </authorList>
    </citation>
    <scope>NUCLEOTIDE SEQUENCE</scope>
    <source>
        <strain evidence="11">VKM B-2222</strain>
    </source>
</reference>
<dbReference type="InterPro" id="IPR001235">
    <property type="entry name" value="Copper_blue_Plastocyanin"/>
</dbReference>
<dbReference type="AlphaFoldDB" id="A0AAD3NZ71"/>
<evidence type="ECO:0000256" key="7">
    <source>
        <dbReference type="NCBIfam" id="TIGR02657"/>
    </source>
</evidence>
<dbReference type="Proteomes" id="UP001143349">
    <property type="component" value="Unassembled WGS sequence"/>
</dbReference>
<dbReference type="RefSeq" id="WP_010396583.1">
    <property type="nucleotide sequence ID" value="NZ_BSFH01000029.1"/>
</dbReference>
<dbReference type="GO" id="GO:0042597">
    <property type="term" value="C:periplasmic space"/>
    <property type="evidence" value="ECO:0007669"/>
    <property type="project" value="UniProtKB-SubCell"/>
</dbReference>
<evidence type="ECO:0000313" key="12">
    <source>
        <dbReference type="Proteomes" id="UP001143349"/>
    </source>
</evidence>
<dbReference type="GO" id="GO:0005507">
    <property type="term" value="F:copper ion binding"/>
    <property type="evidence" value="ECO:0007669"/>
    <property type="project" value="UniProtKB-UniRule"/>
</dbReference>
<dbReference type="PRINTS" id="PR00155">
    <property type="entry name" value="AMICYANIN"/>
</dbReference>
<name>A0AAD3NZ71_9RHOB</name>
<feature type="binding site" evidence="8">
    <location>
        <position position="118"/>
    </location>
    <ligand>
        <name>Cu cation</name>
        <dbReference type="ChEBI" id="CHEBI:23378"/>
    </ligand>
</feature>
<gene>
    <name evidence="11" type="ORF">GCM10017635_21610</name>
</gene>
<evidence type="ECO:0000256" key="4">
    <source>
        <dbReference type="ARBA" id="ARBA00022764"/>
    </source>
</evidence>
<comment type="subcellular location">
    <subcellularLocation>
        <location evidence="1">Periplasm</location>
    </subcellularLocation>
</comment>
<dbReference type="CDD" id="cd13921">
    <property type="entry name" value="Amicyanin"/>
    <property type="match status" value="1"/>
</dbReference>
<proteinExistence type="predicted"/>
<dbReference type="Pfam" id="PF00127">
    <property type="entry name" value="Copper-bind"/>
    <property type="match status" value="1"/>
</dbReference>
<evidence type="ECO:0000256" key="1">
    <source>
        <dbReference type="ARBA" id="ARBA00004418"/>
    </source>
</evidence>
<dbReference type="EMBL" id="BSFH01000029">
    <property type="protein sequence ID" value="GLK64690.1"/>
    <property type="molecule type" value="Genomic_DNA"/>
</dbReference>
<dbReference type="InterPro" id="IPR035668">
    <property type="entry name" value="Amicyanin"/>
</dbReference>
<dbReference type="InterPro" id="IPR013475">
    <property type="entry name" value="Amicyanin_Para/Methyl"/>
</dbReference>
<keyword evidence="9" id="KW-0732">Signal</keyword>
<feature type="chain" id="PRO_5042199642" description="Amicyanin" evidence="9">
    <location>
        <begin position="27"/>
        <end position="131"/>
    </location>
</feature>